<dbReference type="InterPro" id="IPR038005">
    <property type="entry name" value="RX-like_CC"/>
</dbReference>
<dbReference type="PANTHER" id="PTHR19338">
    <property type="entry name" value="TRANSLOCASE OF INNER MITOCHONDRIAL MEMBRANE 13 HOMOLOG"/>
    <property type="match status" value="1"/>
</dbReference>
<evidence type="ECO:0000256" key="4">
    <source>
        <dbReference type="ARBA" id="ARBA00022741"/>
    </source>
</evidence>
<dbReference type="CDD" id="cd14798">
    <property type="entry name" value="RX-CC_like"/>
    <property type="match status" value="1"/>
</dbReference>
<dbReference type="InterPro" id="IPR041118">
    <property type="entry name" value="Rx_N"/>
</dbReference>
<evidence type="ECO:0000256" key="1">
    <source>
        <dbReference type="ARBA" id="ARBA00008894"/>
    </source>
</evidence>
<dbReference type="OMA" id="MYLPDNN"/>
<feature type="domain" description="NB-ARC" evidence="6">
    <location>
        <begin position="145"/>
        <end position="290"/>
    </location>
</feature>
<feature type="domain" description="Disease resistance N-terminal" evidence="7">
    <location>
        <begin position="1"/>
        <end position="45"/>
    </location>
</feature>
<comment type="similarity">
    <text evidence="1">Belongs to the disease resistance NB-LRR family.</text>
</comment>
<dbReference type="GO" id="GO:0006952">
    <property type="term" value="P:defense response"/>
    <property type="evidence" value="ECO:0007669"/>
    <property type="project" value="UniProtKB-KW"/>
</dbReference>
<dbReference type="OrthoDB" id="690104at2759"/>
<organism evidence="8">
    <name type="scientific">Triticum aestivum</name>
    <name type="common">Wheat</name>
    <dbReference type="NCBI Taxonomy" id="4565"/>
    <lineage>
        <taxon>Eukaryota</taxon>
        <taxon>Viridiplantae</taxon>
        <taxon>Streptophyta</taxon>
        <taxon>Embryophyta</taxon>
        <taxon>Tracheophyta</taxon>
        <taxon>Spermatophyta</taxon>
        <taxon>Magnoliopsida</taxon>
        <taxon>Liliopsida</taxon>
        <taxon>Poales</taxon>
        <taxon>Poaceae</taxon>
        <taxon>BOP clade</taxon>
        <taxon>Pooideae</taxon>
        <taxon>Triticodae</taxon>
        <taxon>Triticeae</taxon>
        <taxon>Triticinae</taxon>
        <taxon>Triticum</taxon>
    </lineage>
</organism>
<keyword evidence="3" id="KW-0677">Repeat</keyword>
<keyword evidence="9" id="KW-1185">Reference proteome</keyword>
<dbReference type="STRING" id="4565.A0A3B6DNR2"/>
<evidence type="ECO:0000256" key="3">
    <source>
        <dbReference type="ARBA" id="ARBA00022737"/>
    </source>
</evidence>
<dbReference type="AlphaFoldDB" id="A0A3B6DNR2"/>
<dbReference type="Proteomes" id="UP000019116">
    <property type="component" value="Chromosome 2D"/>
</dbReference>
<dbReference type="GO" id="GO:0043531">
    <property type="term" value="F:ADP binding"/>
    <property type="evidence" value="ECO:0007669"/>
    <property type="project" value="InterPro"/>
</dbReference>
<dbReference type="Pfam" id="PF00931">
    <property type="entry name" value="NB-ARC"/>
    <property type="match status" value="1"/>
</dbReference>
<evidence type="ECO:0000313" key="9">
    <source>
        <dbReference type="Proteomes" id="UP000019116"/>
    </source>
</evidence>
<dbReference type="Gene3D" id="1.20.5.4130">
    <property type="match status" value="1"/>
</dbReference>
<keyword evidence="2" id="KW-0433">Leucine-rich repeat</keyword>
<name>A0A3B6DNR2_WHEAT</name>
<dbReference type="InterPro" id="IPR002182">
    <property type="entry name" value="NB-ARC"/>
</dbReference>
<dbReference type="Gramene" id="TraesCS2D02G577500.1">
    <property type="protein sequence ID" value="TraesCS2D02G577500.1"/>
    <property type="gene ID" value="TraesCS2D02G577500"/>
</dbReference>
<reference evidence="8" key="2">
    <citation type="submission" date="2018-10" db="UniProtKB">
        <authorList>
            <consortium name="EnsemblPlants"/>
        </authorList>
    </citation>
    <scope>IDENTIFICATION</scope>
</reference>
<accession>A0A3B6DNR2</accession>
<evidence type="ECO:0000256" key="2">
    <source>
        <dbReference type="ARBA" id="ARBA00022614"/>
    </source>
</evidence>
<keyword evidence="5" id="KW-0611">Plant defense</keyword>
<evidence type="ECO:0008006" key="10">
    <source>
        <dbReference type="Google" id="ProtNLM"/>
    </source>
</evidence>
<proteinExistence type="inferred from homology"/>
<dbReference type="EnsemblPlants" id="TraesCS2D02G577500.1">
    <property type="protein sequence ID" value="TraesCS2D02G577500.1"/>
    <property type="gene ID" value="TraesCS2D02G577500"/>
</dbReference>
<dbReference type="Gene3D" id="3.40.50.300">
    <property type="entry name" value="P-loop containing nucleotide triphosphate hydrolases"/>
    <property type="match status" value="1"/>
</dbReference>
<evidence type="ECO:0000259" key="7">
    <source>
        <dbReference type="Pfam" id="PF18052"/>
    </source>
</evidence>
<reference evidence="8" key="1">
    <citation type="submission" date="2018-08" db="EMBL/GenBank/DDBJ databases">
        <authorList>
            <person name="Rossello M."/>
        </authorList>
    </citation>
    <scope>NUCLEOTIDE SEQUENCE [LARGE SCALE GENOMIC DNA]</scope>
    <source>
        <strain evidence="8">cv. Chinese Spring</strain>
    </source>
</reference>
<evidence type="ECO:0000256" key="5">
    <source>
        <dbReference type="ARBA" id="ARBA00022821"/>
    </source>
</evidence>
<keyword evidence="4" id="KW-0547">Nucleotide-binding</keyword>
<dbReference type="InterPro" id="IPR027417">
    <property type="entry name" value="P-loop_NTPase"/>
</dbReference>
<sequence length="350" mass="39448">MMQSFLNVASKDRARNEVVRTWVRQLRNLAFDVEDCVELVIHLDNESTRNWVWRLVPSCMAPPRTRYLDGAVAELKWLKARVEEVSQRNTRYNLISDSGSSNTVSQPPVMQLATTAPSTMDILMELWEAKAKHRGSCDLQKLITMEGNDLQVISLWGSAGSDSEGAQIINKAYCDPEINRIFNVRAWVKLMHPYNPDEFLNMLKTQLQASSRSCQAFDFKGKTSENDAMKKLTGQRYLIILEGISSAVEWDIIRMYLPDNNNGSRIVVSTKQIGDAIFCTGEPYRVSVLGEFTGGNYLCAFYNKGSGRRNVMGDLIRLLRRPGVISVWGTGDENQLSSKNCSTSDGIRIN</sequence>
<dbReference type="Pfam" id="PF18052">
    <property type="entry name" value="Rx_N"/>
    <property type="match status" value="1"/>
</dbReference>
<dbReference type="PANTHER" id="PTHR19338:SF58">
    <property type="entry name" value="OS09G0517100 PROTEIN"/>
    <property type="match status" value="1"/>
</dbReference>
<evidence type="ECO:0000259" key="6">
    <source>
        <dbReference type="Pfam" id="PF00931"/>
    </source>
</evidence>
<protein>
    <recommendedName>
        <fullName evidence="10">Rx N-terminal domain-containing protein</fullName>
    </recommendedName>
</protein>
<evidence type="ECO:0000313" key="8">
    <source>
        <dbReference type="EnsemblPlants" id="TraesCS2D02G577500.1"/>
    </source>
</evidence>
<dbReference type="SUPFAM" id="SSF52540">
    <property type="entry name" value="P-loop containing nucleoside triphosphate hydrolases"/>
    <property type="match status" value="1"/>
</dbReference>